<comment type="caution">
    <text evidence="1">The sequence shown here is derived from an EMBL/GenBank/DDBJ whole genome shotgun (WGS) entry which is preliminary data.</text>
</comment>
<dbReference type="AlphaFoldDB" id="A0A371GSF9"/>
<dbReference type="OrthoDB" id="1747743at2759"/>
<evidence type="ECO:0000313" key="1">
    <source>
        <dbReference type="EMBL" id="RDX93472.1"/>
    </source>
</evidence>
<organism evidence="1 2">
    <name type="scientific">Mucuna pruriens</name>
    <name type="common">Velvet bean</name>
    <name type="synonym">Dolichos pruriens</name>
    <dbReference type="NCBI Taxonomy" id="157652"/>
    <lineage>
        <taxon>Eukaryota</taxon>
        <taxon>Viridiplantae</taxon>
        <taxon>Streptophyta</taxon>
        <taxon>Embryophyta</taxon>
        <taxon>Tracheophyta</taxon>
        <taxon>Spermatophyta</taxon>
        <taxon>Magnoliopsida</taxon>
        <taxon>eudicotyledons</taxon>
        <taxon>Gunneridae</taxon>
        <taxon>Pentapetalae</taxon>
        <taxon>rosids</taxon>
        <taxon>fabids</taxon>
        <taxon>Fabales</taxon>
        <taxon>Fabaceae</taxon>
        <taxon>Papilionoideae</taxon>
        <taxon>50 kb inversion clade</taxon>
        <taxon>NPAAA clade</taxon>
        <taxon>indigoferoid/millettioid clade</taxon>
        <taxon>Phaseoleae</taxon>
        <taxon>Mucuna</taxon>
    </lineage>
</organism>
<proteinExistence type="predicted"/>
<dbReference type="EMBL" id="QJKJ01004601">
    <property type="protein sequence ID" value="RDX93472.1"/>
    <property type="molecule type" value="Genomic_DNA"/>
</dbReference>
<dbReference type="Proteomes" id="UP000257109">
    <property type="component" value="Unassembled WGS sequence"/>
</dbReference>
<evidence type="ECO:0000313" key="2">
    <source>
        <dbReference type="Proteomes" id="UP000257109"/>
    </source>
</evidence>
<protein>
    <submittedName>
        <fullName evidence="1">Uncharacterized protein</fullName>
    </submittedName>
</protein>
<name>A0A371GSF9_MUCPR</name>
<gene>
    <name evidence="1" type="ORF">CR513_24259</name>
</gene>
<sequence>MIMKDSGEVKTNEEFENDLMSYIEDDNEKLSHDGDLLVVRRVLNRQEKEKDKAQRENIFHNRCLSQGKMCSMIIDGGSCINVASTILMGSIVIGKYKDELLCVFDGKVTHNWYTNSFCFIHNEMKITLAHLSSKQVFEDQIK</sequence>
<keyword evidence="2" id="KW-1185">Reference proteome</keyword>
<feature type="non-terminal residue" evidence="1">
    <location>
        <position position="1"/>
    </location>
</feature>
<reference evidence="1" key="1">
    <citation type="submission" date="2018-05" db="EMBL/GenBank/DDBJ databases">
        <title>Draft genome of Mucuna pruriens seed.</title>
        <authorList>
            <person name="Nnadi N.E."/>
            <person name="Vos R."/>
            <person name="Hasami M.H."/>
            <person name="Devisetty U.K."/>
            <person name="Aguiy J.C."/>
        </authorList>
    </citation>
    <scope>NUCLEOTIDE SEQUENCE [LARGE SCALE GENOMIC DNA]</scope>
    <source>
        <strain evidence="1">JCA_2017</strain>
    </source>
</reference>
<accession>A0A371GSF9</accession>
<dbReference type="PANTHER" id="PTHR35046">
    <property type="entry name" value="ZINC KNUCKLE (CCHC-TYPE) FAMILY PROTEIN"/>
    <property type="match status" value="1"/>
</dbReference>
<dbReference type="PANTHER" id="PTHR35046:SF9">
    <property type="entry name" value="RNA-DIRECTED DNA POLYMERASE"/>
    <property type="match status" value="1"/>
</dbReference>